<keyword evidence="1" id="KW-0732">Signal</keyword>
<dbReference type="SMART" id="SM00912">
    <property type="entry name" value="Haemagg_act"/>
    <property type="match status" value="1"/>
</dbReference>
<dbReference type="InterPro" id="IPR008638">
    <property type="entry name" value="FhaB/CdiA-like_TPS"/>
</dbReference>
<organism evidence="3 4">
    <name type="scientific">Xanthomonas hortorum pv. vitians</name>
    <dbReference type="NCBI Taxonomy" id="83224"/>
    <lineage>
        <taxon>Bacteria</taxon>
        <taxon>Pseudomonadati</taxon>
        <taxon>Pseudomonadota</taxon>
        <taxon>Gammaproteobacteria</taxon>
        <taxon>Lysobacterales</taxon>
        <taxon>Lysobacteraceae</taxon>
        <taxon>Xanthomonas</taxon>
    </lineage>
</organism>
<dbReference type="AlphaFoldDB" id="A0A6V7EBM1"/>
<feature type="chain" id="PRO_5044655829" evidence="1">
    <location>
        <begin position="45"/>
        <end position="447"/>
    </location>
</feature>
<gene>
    <name evidence="3" type="primary">cdiA2</name>
    <name evidence="3" type="ORF">CFBP498_33820</name>
</gene>
<dbReference type="Gene3D" id="2.160.20.10">
    <property type="entry name" value="Single-stranded right-handed beta-helix, Pectin lyase-like"/>
    <property type="match status" value="1"/>
</dbReference>
<dbReference type="Pfam" id="PF05594">
    <property type="entry name" value="Fil_haemagg"/>
    <property type="match status" value="1"/>
</dbReference>
<protein>
    <submittedName>
        <fullName evidence="3">tRNA nuclease CdiA-2</fullName>
    </submittedName>
</protein>
<feature type="domain" description="Filamentous haemagglutinin FhaB/tRNA nuclease CdiA-like TPS" evidence="2">
    <location>
        <begin position="63"/>
        <end position="183"/>
    </location>
</feature>
<sequence length="447" mass="45068">MSGERETMDTEAMNLRGYLAEQSKRALALLLSCTVTWTSFPAWAQVAPTPNPGGQTPGQQVAANGVPVVDIVAPNARGISHNRYSNFNVGPNGLILNNSAQISKTELGGYVAGNDNLQRSGAASLILNEVSSASSRLQGYTEIAGAKAQLVIANPNGISCDGCGFLNTSRVTLTTGTPNLGSDGALNGFNITGGALSIGSNGLDAFNVDRLDLLSRQLSVEGSIWTRELVAAAGAGRVNYDGMLLDVVPGTDGAAPSIGIDVAQLGGMYADRIRLIATEAGVGVVSRGTLAAQSGDLQIDSAGQVSLSGTTVARDGMNVRAAGDLDQRGVLGSQQGDVRLRAARMMLAGDLVAAGGLDAQASGVLSHVGRSSAGSIRLFGSELNADGSLHTAGALDLGADGVLRSGGVAYAGAGANVRASRIALTGTLQTGAAIALNANAIDALGKV</sequence>
<feature type="signal peptide" evidence="1">
    <location>
        <begin position="1"/>
        <end position="44"/>
    </location>
</feature>
<proteinExistence type="predicted"/>
<evidence type="ECO:0000256" key="1">
    <source>
        <dbReference type="SAM" id="SignalP"/>
    </source>
</evidence>
<reference evidence="3 4" key="1">
    <citation type="submission" date="2020-07" db="EMBL/GenBank/DDBJ databases">
        <authorList>
            <person name="Pothier F. J."/>
        </authorList>
    </citation>
    <scope>NUCLEOTIDE SEQUENCE [LARGE SCALE GENOMIC DNA]</scope>
    <source>
        <strain evidence="3 4">CFBP 498</strain>
    </source>
</reference>
<evidence type="ECO:0000259" key="2">
    <source>
        <dbReference type="SMART" id="SM00912"/>
    </source>
</evidence>
<dbReference type="InterPro" id="IPR008619">
    <property type="entry name" value="Filamentous_hemagglutn_rpt"/>
</dbReference>
<dbReference type="EMBL" id="LR828257">
    <property type="protein sequence ID" value="CAD0348579.1"/>
    <property type="molecule type" value="Genomic_DNA"/>
</dbReference>
<dbReference type="Pfam" id="PF05860">
    <property type="entry name" value="TPS"/>
    <property type="match status" value="1"/>
</dbReference>
<keyword evidence="4" id="KW-1185">Reference proteome</keyword>
<dbReference type="NCBIfam" id="TIGR01901">
    <property type="entry name" value="adhes_NPXG"/>
    <property type="match status" value="1"/>
</dbReference>
<dbReference type="EMBL" id="LR828257">
    <property type="protein sequence ID" value="CAD0348574.1"/>
    <property type="molecule type" value="Genomic_DNA"/>
</dbReference>
<evidence type="ECO:0000313" key="4">
    <source>
        <dbReference type="Proteomes" id="UP000515406"/>
    </source>
</evidence>
<dbReference type="InterPro" id="IPR012334">
    <property type="entry name" value="Pectin_lyas_fold"/>
</dbReference>
<dbReference type="InterPro" id="IPR011050">
    <property type="entry name" value="Pectin_lyase_fold/virulence"/>
</dbReference>
<accession>A0A6V7EBM1</accession>
<dbReference type="Proteomes" id="UP000515406">
    <property type="component" value="Chromosome"/>
</dbReference>
<evidence type="ECO:0000313" key="3">
    <source>
        <dbReference type="EMBL" id="CAD0348574.1"/>
    </source>
</evidence>
<dbReference type="SUPFAM" id="SSF51126">
    <property type="entry name" value="Pectin lyase-like"/>
    <property type="match status" value="1"/>
</dbReference>
<name>A0A6V7EBM1_9XANT</name>